<evidence type="ECO:0000256" key="1">
    <source>
        <dbReference type="SAM" id="MobiDB-lite"/>
    </source>
</evidence>
<proteinExistence type="predicted"/>
<organism evidence="2 3">
    <name type="scientific">Chitinophaga dinghuensis</name>
    <dbReference type="NCBI Taxonomy" id="1539050"/>
    <lineage>
        <taxon>Bacteria</taxon>
        <taxon>Pseudomonadati</taxon>
        <taxon>Bacteroidota</taxon>
        <taxon>Chitinophagia</taxon>
        <taxon>Chitinophagales</taxon>
        <taxon>Chitinophagaceae</taxon>
        <taxon>Chitinophaga</taxon>
    </lineage>
</organism>
<feature type="compositionally biased region" description="Basic and acidic residues" evidence="1">
    <location>
        <begin position="9"/>
        <end position="22"/>
    </location>
</feature>
<accession>A0A327VTV4</accession>
<name>A0A327VTV4_9BACT</name>
<feature type="region of interest" description="Disordered" evidence="1">
    <location>
        <begin position="1"/>
        <end position="30"/>
    </location>
</feature>
<dbReference type="EMBL" id="QLMA01000007">
    <property type="protein sequence ID" value="RAJ77490.1"/>
    <property type="molecule type" value="Genomic_DNA"/>
</dbReference>
<comment type="caution">
    <text evidence="2">The sequence shown here is derived from an EMBL/GenBank/DDBJ whole genome shotgun (WGS) entry which is preliminary data.</text>
</comment>
<reference evidence="2 3" key="1">
    <citation type="submission" date="2018-06" db="EMBL/GenBank/DDBJ databases">
        <title>Genomic Encyclopedia of Archaeal and Bacterial Type Strains, Phase II (KMG-II): from individual species to whole genera.</title>
        <authorList>
            <person name="Goeker M."/>
        </authorList>
    </citation>
    <scope>NUCLEOTIDE SEQUENCE [LARGE SCALE GENOMIC DNA]</scope>
    <source>
        <strain evidence="2 3">DSM 29821</strain>
    </source>
</reference>
<evidence type="ECO:0000313" key="3">
    <source>
        <dbReference type="Proteomes" id="UP000249819"/>
    </source>
</evidence>
<sequence length="30" mass="3393">MEYPVSGKLPRESDRFLHEGKKGISGLYTP</sequence>
<dbReference type="Proteomes" id="UP000249819">
    <property type="component" value="Unassembled WGS sequence"/>
</dbReference>
<gene>
    <name evidence="2" type="ORF">CLV59_107257</name>
</gene>
<dbReference type="AlphaFoldDB" id="A0A327VTV4"/>
<keyword evidence="3" id="KW-1185">Reference proteome</keyword>
<evidence type="ECO:0000313" key="2">
    <source>
        <dbReference type="EMBL" id="RAJ77490.1"/>
    </source>
</evidence>
<protein>
    <submittedName>
        <fullName evidence="2">Uncharacterized protein</fullName>
    </submittedName>
</protein>